<organism evidence="4 5">
    <name type="scientific">Araneus ventricosus</name>
    <name type="common">Orbweaver spider</name>
    <name type="synonym">Epeira ventricosa</name>
    <dbReference type="NCBI Taxonomy" id="182803"/>
    <lineage>
        <taxon>Eukaryota</taxon>
        <taxon>Metazoa</taxon>
        <taxon>Ecdysozoa</taxon>
        <taxon>Arthropoda</taxon>
        <taxon>Chelicerata</taxon>
        <taxon>Arachnida</taxon>
        <taxon>Araneae</taxon>
        <taxon>Araneomorphae</taxon>
        <taxon>Entelegynae</taxon>
        <taxon>Araneoidea</taxon>
        <taxon>Araneidae</taxon>
        <taxon>Araneus</taxon>
    </lineage>
</organism>
<feature type="domain" description="Integrase catalytic" evidence="3">
    <location>
        <begin position="693"/>
        <end position="861"/>
    </location>
</feature>
<dbReference type="InterPro" id="IPR012337">
    <property type="entry name" value="RNaseH-like_sf"/>
</dbReference>
<dbReference type="GO" id="GO:0003964">
    <property type="term" value="F:RNA-directed DNA polymerase activity"/>
    <property type="evidence" value="ECO:0007669"/>
    <property type="project" value="UniProtKB-EC"/>
</dbReference>
<dbReference type="Pfam" id="PF17921">
    <property type="entry name" value="Integrase_H2C2"/>
    <property type="match status" value="1"/>
</dbReference>
<dbReference type="Pfam" id="PF00078">
    <property type="entry name" value="RVT_1"/>
    <property type="match status" value="1"/>
</dbReference>
<dbReference type="PROSITE" id="PS50994">
    <property type="entry name" value="INTEGRASE"/>
    <property type="match status" value="1"/>
</dbReference>
<dbReference type="InterPro" id="IPR000477">
    <property type="entry name" value="RT_dom"/>
</dbReference>
<dbReference type="Gene3D" id="3.30.420.10">
    <property type="entry name" value="Ribonuclease H-like superfamily/Ribonuclease H"/>
    <property type="match status" value="1"/>
</dbReference>
<dbReference type="SUPFAM" id="SSF56672">
    <property type="entry name" value="DNA/RNA polymerases"/>
    <property type="match status" value="1"/>
</dbReference>
<evidence type="ECO:0000313" key="4">
    <source>
        <dbReference type="EMBL" id="GBO23164.1"/>
    </source>
</evidence>
<protein>
    <recommendedName>
        <fullName evidence="1">RNA-directed DNA polymerase</fullName>
        <ecNumber evidence="1">2.7.7.49</ecNumber>
    </recommendedName>
</protein>
<dbReference type="EMBL" id="BGPR01046194">
    <property type="protein sequence ID" value="GBO23164.1"/>
    <property type="molecule type" value="Genomic_DNA"/>
</dbReference>
<dbReference type="InterPro" id="IPR043502">
    <property type="entry name" value="DNA/RNA_pol_sf"/>
</dbReference>
<dbReference type="CDD" id="cd01647">
    <property type="entry name" value="RT_LTR"/>
    <property type="match status" value="1"/>
</dbReference>
<dbReference type="Gene3D" id="1.10.340.70">
    <property type="match status" value="1"/>
</dbReference>
<dbReference type="InterPro" id="IPR036397">
    <property type="entry name" value="RNaseH_sf"/>
</dbReference>
<dbReference type="FunFam" id="3.30.70.270:FF:000020">
    <property type="entry name" value="Transposon Tf2-6 polyprotein-like Protein"/>
    <property type="match status" value="1"/>
</dbReference>
<dbReference type="Proteomes" id="UP000499080">
    <property type="component" value="Unassembled WGS sequence"/>
</dbReference>
<dbReference type="PANTHER" id="PTHR37984:SF5">
    <property type="entry name" value="PROTEIN NYNRIN-LIKE"/>
    <property type="match status" value="1"/>
</dbReference>
<gene>
    <name evidence="4" type="primary">Tf2-6_333</name>
    <name evidence="4" type="ORF">AVEN_103682_1</name>
</gene>
<dbReference type="Gene3D" id="3.10.10.10">
    <property type="entry name" value="HIV Type 1 Reverse Transcriptase, subunit A, domain 1"/>
    <property type="match status" value="1"/>
</dbReference>
<dbReference type="InterPro" id="IPR041577">
    <property type="entry name" value="RT_RNaseH_2"/>
</dbReference>
<dbReference type="GO" id="GO:0015074">
    <property type="term" value="P:DNA integration"/>
    <property type="evidence" value="ECO:0007669"/>
    <property type="project" value="InterPro"/>
</dbReference>
<proteinExistence type="predicted"/>
<reference evidence="4 5" key="1">
    <citation type="journal article" date="2019" name="Sci. Rep.">
        <title>Orb-weaving spider Araneus ventricosus genome elucidates the spidroin gene catalogue.</title>
        <authorList>
            <person name="Kono N."/>
            <person name="Nakamura H."/>
            <person name="Ohtoshi R."/>
            <person name="Moran D.A.P."/>
            <person name="Shinohara A."/>
            <person name="Yoshida Y."/>
            <person name="Fujiwara M."/>
            <person name="Mori M."/>
            <person name="Tomita M."/>
            <person name="Arakawa K."/>
        </authorList>
    </citation>
    <scope>NUCLEOTIDE SEQUENCE [LARGE SCALE GENOMIC DNA]</scope>
</reference>
<comment type="caution">
    <text evidence="4">The sequence shown here is derived from an EMBL/GenBank/DDBJ whole genome shotgun (WGS) entry which is preliminary data.</text>
</comment>
<keyword evidence="2" id="KW-0511">Multifunctional enzyme</keyword>
<dbReference type="CDD" id="cd09274">
    <property type="entry name" value="RNase_HI_RT_Ty3"/>
    <property type="match status" value="1"/>
</dbReference>
<evidence type="ECO:0000256" key="1">
    <source>
        <dbReference type="ARBA" id="ARBA00012493"/>
    </source>
</evidence>
<dbReference type="InterPro" id="IPR001584">
    <property type="entry name" value="Integrase_cat-core"/>
</dbReference>
<dbReference type="Pfam" id="PF00665">
    <property type="entry name" value="rve"/>
    <property type="match status" value="1"/>
</dbReference>
<dbReference type="InterPro" id="IPR043128">
    <property type="entry name" value="Rev_trsase/Diguanyl_cyclase"/>
</dbReference>
<dbReference type="EC" id="2.7.7.49" evidence="1"/>
<dbReference type="Gene3D" id="3.30.70.270">
    <property type="match status" value="2"/>
</dbReference>
<keyword evidence="5" id="KW-1185">Reference proteome</keyword>
<dbReference type="Pfam" id="PF17919">
    <property type="entry name" value="RT_RNaseH_2"/>
    <property type="match status" value="1"/>
</dbReference>
<sequence>MNVKSLTVGLRENDKFNQPLPYMANDEKVQFLDNFLNWLERWENMDCKTGGLSKETHAALKVTTNAITEIAVYCNENFGLNFILPDPETLSHATDIVSEPPPQPYRALKSRLLTQFDVSQNKKLKTLIEDLELANGTRVATFGTKLISLDLGLSRTLQWPFIVADVTKPIIGADFLQHFGLLIDLKKRCLIHPLTNFTAKGKSTDTIKHNTVHYIPTVGPPISARARRLNPAQLKIAKQEFEYMLEKGICRPSKSNWASPLHMVPKGASDWRPTGDYRALNRITIPDKYPIPHIQDYDILFASENQVEHKRHLEEIFTRFRKYGIVINESKCEFGKDTIDFIGHTINSNGCTPHRDKVRAILEYNKPVTISDLRWFLGMVNYYHRFMPNIATILSPLNQLLVDAKKRDKREIQWIIETEKSFQDIRDAMAKATLLYHPSMDAKLALVTDCSDFALGGVLQEISSDGPKPLVLFSKKLSPTQCKYSTYDRELLAVYSAIQHFRHLLEARVFTLYVDHKPLIFAFKQKQEKATLRRLRQFDFISQFTADIKYLPGKGNVVANTLYRICEIHFSSLSDLGLWANLQETDEELKSILDGNAKFSCNLVKVQMPDVARSLYADNSTGINRFYGLLQLRRRVFDELHGLSHPGIRGTKQLVGSKYIWPDMNKDIGVWCRACINCQLSKVQLHTKTFLVQFLIPDERFAHVHLDIIKLPLVRGYKYCLTMIYRFTRWPDAAPMSDMEAETVARAFVNTWISRFGTPQRLTCDRGGQFESGLFETLSKLLGVHLTRTASYTPQCNGMVERLHRPLKQALTCHQADWLDALPLVLLDIRTVLREDLNASAAELVYGSSLRLPGQLYEEKRIDQCPDYVERLKRLFRAVSPTFPLRHGLQRIYIPKDLETCSHVFLRRPPFKKTLQTPYEGPFKVVRRLPKDFIILIKGQERLVAMDRLKPAFIVNGSDEPTEQEHQTYRTRFGRRVKFRLPA</sequence>
<dbReference type="SUPFAM" id="SSF53098">
    <property type="entry name" value="Ribonuclease H-like"/>
    <property type="match status" value="1"/>
</dbReference>
<evidence type="ECO:0000259" key="3">
    <source>
        <dbReference type="PROSITE" id="PS50994"/>
    </source>
</evidence>
<evidence type="ECO:0000256" key="2">
    <source>
        <dbReference type="ARBA" id="ARBA00023268"/>
    </source>
</evidence>
<dbReference type="PANTHER" id="PTHR37984">
    <property type="entry name" value="PROTEIN CBG26694"/>
    <property type="match status" value="1"/>
</dbReference>
<dbReference type="InterPro" id="IPR041588">
    <property type="entry name" value="Integrase_H2C2"/>
</dbReference>
<evidence type="ECO:0000313" key="5">
    <source>
        <dbReference type="Proteomes" id="UP000499080"/>
    </source>
</evidence>
<dbReference type="AlphaFoldDB" id="A0A4Y2VFQ3"/>
<dbReference type="GO" id="GO:0003676">
    <property type="term" value="F:nucleic acid binding"/>
    <property type="evidence" value="ECO:0007669"/>
    <property type="project" value="InterPro"/>
</dbReference>
<dbReference type="GO" id="GO:0042575">
    <property type="term" value="C:DNA polymerase complex"/>
    <property type="evidence" value="ECO:0007669"/>
    <property type="project" value="UniProtKB-ARBA"/>
</dbReference>
<dbReference type="OrthoDB" id="422540at2759"/>
<name>A0A4Y2VFQ3_ARAVE</name>
<dbReference type="FunFam" id="3.30.420.10:FF:000032">
    <property type="entry name" value="Retrovirus-related Pol polyprotein from transposon 297-like Protein"/>
    <property type="match status" value="1"/>
</dbReference>
<accession>A0A4Y2VFQ3</accession>
<dbReference type="InterPro" id="IPR050951">
    <property type="entry name" value="Retrovirus_Pol_polyprotein"/>
</dbReference>